<proteinExistence type="inferred from homology"/>
<feature type="transmembrane region" description="Helical" evidence="12">
    <location>
        <begin position="196"/>
        <end position="216"/>
    </location>
</feature>
<feature type="binding site" evidence="12">
    <location>
        <position position="225"/>
    </location>
    <ligand>
        <name>Zn(2+)</name>
        <dbReference type="ChEBI" id="CHEBI:29105"/>
        <note>catalytic</note>
    </ligand>
</feature>
<gene>
    <name evidence="12" type="primary">htpX</name>
    <name evidence="14" type="ORF">ENX07_06295</name>
</gene>
<evidence type="ECO:0000256" key="2">
    <source>
        <dbReference type="ARBA" id="ARBA00009779"/>
    </source>
</evidence>
<evidence type="ECO:0000256" key="5">
    <source>
        <dbReference type="ARBA" id="ARBA00022692"/>
    </source>
</evidence>
<sequence>MATVTFYDLIARNKRLTYLFIFLISILFGFAGYLIVKIFNWGTAGYIFFALFIIFYNLILYYNSAKLILTISNAKPADPDVYYQLHNIVEEVSIAGGIPKPKVYLMEEEFPNAFATGRSPKDACICVTTGLLRMMNREELQGVVAHEISHIRNYDTLLMTVVAIIGGLIVLFRDLFFRSLFLFGDRRDRRRGGSEGIFLLIGIIFAILAPILVLLIRLAISREREYLADASACYLTRYPRGLASALEKIGSFRGRLKTATDATAHLFIANPFGKDKFDFSELFATHPPIQKRIKRILELEI</sequence>
<keyword evidence="3 12" id="KW-1003">Cell membrane</keyword>
<name>A0A7C3UX68_UNCW3</name>
<evidence type="ECO:0000256" key="11">
    <source>
        <dbReference type="ARBA" id="ARBA00023136"/>
    </source>
</evidence>
<keyword evidence="7 12" id="KW-0378">Hydrolase</keyword>
<keyword evidence="9 12" id="KW-1133">Transmembrane helix</keyword>
<evidence type="ECO:0000256" key="6">
    <source>
        <dbReference type="ARBA" id="ARBA00022723"/>
    </source>
</evidence>
<keyword evidence="11 12" id="KW-0472">Membrane</keyword>
<keyword evidence="8 12" id="KW-0862">Zinc</keyword>
<dbReference type="AlphaFoldDB" id="A0A7C3UX68"/>
<feature type="active site" evidence="12">
    <location>
        <position position="147"/>
    </location>
</feature>
<feature type="binding site" evidence="12">
    <location>
        <position position="146"/>
    </location>
    <ligand>
        <name>Zn(2+)</name>
        <dbReference type="ChEBI" id="CHEBI:29105"/>
        <note>catalytic</note>
    </ligand>
</feature>
<evidence type="ECO:0000256" key="7">
    <source>
        <dbReference type="ARBA" id="ARBA00022801"/>
    </source>
</evidence>
<evidence type="ECO:0000256" key="4">
    <source>
        <dbReference type="ARBA" id="ARBA00022670"/>
    </source>
</evidence>
<dbReference type="Gene3D" id="3.30.2010.10">
    <property type="entry name" value="Metalloproteases ('zincins'), catalytic domain"/>
    <property type="match status" value="1"/>
</dbReference>
<evidence type="ECO:0000256" key="12">
    <source>
        <dbReference type="HAMAP-Rule" id="MF_00188"/>
    </source>
</evidence>
<accession>A0A7C3UX68</accession>
<dbReference type="PANTHER" id="PTHR43221:SF1">
    <property type="entry name" value="PROTEASE HTPX"/>
    <property type="match status" value="1"/>
</dbReference>
<dbReference type="HAMAP" id="MF_00188">
    <property type="entry name" value="Pept_M48_protease_HtpX"/>
    <property type="match status" value="1"/>
</dbReference>
<feature type="transmembrane region" description="Helical" evidence="12">
    <location>
        <begin position="41"/>
        <end position="62"/>
    </location>
</feature>
<dbReference type="GO" id="GO:0008270">
    <property type="term" value="F:zinc ion binding"/>
    <property type="evidence" value="ECO:0007669"/>
    <property type="project" value="UniProtKB-UniRule"/>
</dbReference>
<keyword evidence="4 12" id="KW-0645">Protease</keyword>
<evidence type="ECO:0000256" key="8">
    <source>
        <dbReference type="ARBA" id="ARBA00022833"/>
    </source>
</evidence>
<evidence type="ECO:0000256" key="9">
    <source>
        <dbReference type="ARBA" id="ARBA00022989"/>
    </source>
</evidence>
<comment type="similarity">
    <text evidence="2 12">Belongs to the peptidase M48B family.</text>
</comment>
<comment type="caution">
    <text evidence="14">The sequence shown here is derived from an EMBL/GenBank/DDBJ whole genome shotgun (WGS) entry which is preliminary data.</text>
</comment>
<dbReference type="Pfam" id="PF01435">
    <property type="entry name" value="Peptidase_M48"/>
    <property type="match status" value="1"/>
</dbReference>
<dbReference type="InterPro" id="IPR050083">
    <property type="entry name" value="HtpX_protease"/>
</dbReference>
<comment type="subcellular location">
    <subcellularLocation>
        <location evidence="1 12">Cell membrane</location>
        <topology evidence="1 12">Multi-pass membrane protein</topology>
    </subcellularLocation>
</comment>
<dbReference type="GO" id="GO:0006508">
    <property type="term" value="P:proteolysis"/>
    <property type="evidence" value="ECO:0007669"/>
    <property type="project" value="UniProtKB-KW"/>
</dbReference>
<evidence type="ECO:0000313" key="14">
    <source>
        <dbReference type="EMBL" id="HGE99661.1"/>
    </source>
</evidence>
<protein>
    <recommendedName>
        <fullName evidence="12">Protease HtpX homolog</fullName>
        <ecNumber evidence="12">3.4.24.-</ecNumber>
    </recommendedName>
</protein>
<dbReference type="GO" id="GO:0004222">
    <property type="term" value="F:metalloendopeptidase activity"/>
    <property type="evidence" value="ECO:0007669"/>
    <property type="project" value="UniProtKB-UniRule"/>
</dbReference>
<keyword evidence="10 12" id="KW-0482">Metalloprotease</keyword>
<dbReference type="CDD" id="cd07340">
    <property type="entry name" value="M48B_Htpx_like"/>
    <property type="match status" value="1"/>
</dbReference>
<keyword evidence="6 12" id="KW-0479">Metal-binding</keyword>
<evidence type="ECO:0000259" key="13">
    <source>
        <dbReference type="Pfam" id="PF01435"/>
    </source>
</evidence>
<feature type="transmembrane region" description="Helical" evidence="12">
    <location>
        <begin position="16"/>
        <end position="35"/>
    </location>
</feature>
<evidence type="ECO:0000256" key="10">
    <source>
        <dbReference type="ARBA" id="ARBA00023049"/>
    </source>
</evidence>
<reference evidence="14" key="1">
    <citation type="journal article" date="2020" name="mSystems">
        <title>Genome- and Community-Level Interaction Insights into Carbon Utilization and Element Cycling Functions of Hydrothermarchaeota in Hydrothermal Sediment.</title>
        <authorList>
            <person name="Zhou Z."/>
            <person name="Liu Y."/>
            <person name="Xu W."/>
            <person name="Pan J."/>
            <person name="Luo Z.H."/>
            <person name="Li M."/>
        </authorList>
    </citation>
    <scope>NUCLEOTIDE SEQUENCE [LARGE SCALE GENOMIC DNA]</scope>
    <source>
        <strain evidence="14">SpSt-906</strain>
    </source>
</reference>
<dbReference type="InterPro" id="IPR022919">
    <property type="entry name" value="Pept_M48_protease_HtpX"/>
</dbReference>
<evidence type="ECO:0000256" key="3">
    <source>
        <dbReference type="ARBA" id="ARBA00022475"/>
    </source>
</evidence>
<dbReference type="EC" id="3.4.24.-" evidence="12"/>
<dbReference type="InterPro" id="IPR001915">
    <property type="entry name" value="Peptidase_M48"/>
</dbReference>
<feature type="domain" description="Peptidase M48" evidence="13">
    <location>
        <begin position="84"/>
        <end position="299"/>
    </location>
</feature>
<comment type="cofactor">
    <cofactor evidence="12">
        <name>Zn(2+)</name>
        <dbReference type="ChEBI" id="CHEBI:29105"/>
    </cofactor>
    <text evidence="12">Binds 1 zinc ion per subunit.</text>
</comment>
<dbReference type="EMBL" id="DTMQ01000040">
    <property type="protein sequence ID" value="HGE99661.1"/>
    <property type="molecule type" value="Genomic_DNA"/>
</dbReference>
<organism evidence="14">
    <name type="scientific">candidate division WOR-3 bacterium</name>
    <dbReference type="NCBI Taxonomy" id="2052148"/>
    <lineage>
        <taxon>Bacteria</taxon>
        <taxon>Bacteria division WOR-3</taxon>
    </lineage>
</organism>
<dbReference type="PANTHER" id="PTHR43221">
    <property type="entry name" value="PROTEASE HTPX"/>
    <property type="match status" value="1"/>
</dbReference>
<feature type="binding site" evidence="12">
    <location>
        <position position="150"/>
    </location>
    <ligand>
        <name>Zn(2+)</name>
        <dbReference type="ChEBI" id="CHEBI:29105"/>
        <note>catalytic</note>
    </ligand>
</feature>
<keyword evidence="5 12" id="KW-0812">Transmembrane</keyword>
<dbReference type="GO" id="GO:0005886">
    <property type="term" value="C:plasma membrane"/>
    <property type="evidence" value="ECO:0007669"/>
    <property type="project" value="UniProtKB-SubCell"/>
</dbReference>
<feature type="transmembrane region" description="Helical" evidence="12">
    <location>
        <begin position="157"/>
        <end position="176"/>
    </location>
</feature>
<evidence type="ECO:0000256" key="1">
    <source>
        <dbReference type="ARBA" id="ARBA00004651"/>
    </source>
</evidence>